<keyword evidence="2" id="KW-0413">Isomerase</keyword>
<dbReference type="Gene3D" id="1.50.10.10">
    <property type="match status" value="1"/>
</dbReference>
<dbReference type="CDD" id="cd00249">
    <property type="entry name" value="AGE"/>
    <property type="match status" value="1"/>
</dbReference>
<dbReference type="SUPFAM" id="SSF48208">
    <property type="entry name" value="Six-hairpin glycosidases"/>
    <property type="match status" value="1"/>
</dbReference>
<dbReference type="InterPro" id="IPR010819">
    <property type="entry name" value="AGE/CE"/>
</dbReference>
<dbReference type="AlphaFoldDB" id="A0A918K4J1"/>
<dbReference type="FunFam" id="1.50.10.10:FF:000057">
    <property type="entry name" value="N-acylglucosamine 2-epimerase"/>
    <property type="match status" value="1"/>
</dbReference>
<evidence type="ECO:0000313" key="3">
    <source>
        <dbReference type="EMBL" id="GGX49169.1"/>
    </source>
</evidence>
<evidence type="ECO:0000256" key="1">
    <source>
        <dbReference type="ARBA" id="ARBA00008558"/>
    </source>
</evidence>
<dbReference type="RefSeq" id="WP_189607972.1">
    <property type="nucleotide sequence ID" value="NZ_BMXR01000003.1"/>
</dbReference>
<dbReference type="GO" id="GO:0016853">
    <property type="term" value="F:isomerase activity"/>
    <property type="evidence" value="ECO:0007669"/>
    <property type="project" value="UniProtKB-KW"/>
</dbReference>
<dbReference type="Pfam" id="PF07221">
    <property type="entry name" value="GlcNAc_2-epim"/>
    <property type="match status" value="1"/>
</dbReference>
<proteinExistence type="inferred from homology"/>
<sequence length="394" mass="46503">MNFRDPDFLINHMRQILGFYDPIVVDPSGGFYQNYLDNGERFDPGFRQLVSSTRMIFNYAMAGRFFNRDDYLNNARHGLDYLERVHWRDDHQLYAWTLRDHEPEDLTQQAYGYAFVLLAYAACRKAGILNDNSDLERTYNLLEQRFWQPDHGLYADELSADGTLSPYRGQNANMHLCEAMIAAFEASGDAKYLERAKVLAHNIAVRQADLTDGLIWEHFTPDFGIDWDYNKSDPKNLYRPWGFQPGHQTEWTKLLLMLHRHDPQDTHIDRARRLFDRAWDAAWDTEHRGLVYGFDPQGHWCDDEKYFWVQAESFAAAALLRQATEDNRYWQRYDDLWQYSWDHFVDHQYGAWYRVLYRDNRKVSNEKSAAGAKCDYHTLGACLEVLRVQGIDSL</sequence>
<reference evidence="3" key="2">
    <citation type="submission" date="2020-09" db="EMBL/GenBank/DDBJ databases">
        <authorList>
            <person name="Sun Q."/>
            <person name="Kim S."/>
        </authorList>
    </citation>
    <scope>NUCLEOTIDE SEQUENCE</scope>
    <source>
        <strain evidence="3">KCTC 22169</strain>
    </source>
</reference>
<dbReference type="InterPro" id="IPR012341">
    <property type="entry name" value="6hp_glycosidase-like_sf"/>
</dbReference>
<organism evidence="3 4">
    <name type="scientific">Saccharospirillum salsuginis</name>
    <dbReference type="NCBI Taxonomy" id="418750"/>
    <lineage>
        <taxon>Bacteria</taxon>
        <taxon>Pseudomonadati</taxon>
        <taxon>Pseudomonadota</taxon>
        <taxon>Gammaproteobacteria</taxon>
        <taxon>Oceanospirillales</taxon>
        <taxon>Saccharospirillaceae</taxon>
        <taxon>Saccharospirillum</taxon>
    </lineage>
</organism>
<protein>
    <submittedName>
        <fullName evidence="3">N-acylglucosamine 2-epimerase</fullName>
    </submittedName>
</protein>
<dbReference type="EMBL" id="BMXR01000003">
    <property type="protein sequence ID" value="GGX49169.1"/>
    <property type="molecule type" value="Genomic_DNA"/>
</dbReference>
<reference evidence="3" key="1">
    <citation type="journal article" date="2014" name="Int. J. Syst. Evol. Microbiol.">
        <title>Complete genome sequence of Corynebacterium casei LMG S-19264T (=DSM 44701T), isolated from a smear-ripened cheese.</title>
        <authorList>
            <consortium name="US DOE Joint Genome Institute (JGI-PGF)"/>
            <person name="Walter F."/>
            <person name="Albersmeier A."/>
            <person name="Kalinowski J."/>
            <person name="Ruckert C."/>
        </authorList>
    </citation>
    <scope>NUCLEOTIDE SEQUENCE</scope>
    <source>
        <strain evidence="3">KCTC 22169</strain>
    </source>
</reference>
<dbReference type="GO" id="GO:0005975">
    <property type="term" value="P:carbohydrate metabolic process"/>
    <property type="evidence" value="ECO:0007669"/>
    <property type="project" value="InterPro"/>
</dbReference>
<comment type="similarity">
    <text evidence="1">Belongs to the N-acylglucosamine 2-epimerase family.</text>
</comment>
<name>A0A918K4J1_9GAMM</name>
<dbReference type="InterPro" id="IPR008928">
    <property type="entry name" value="6-hairpin_glycosidase_sf"/>
</dbReference>
<gene>
    <name evidence="3" type="ORF">GCM10007392_15560</name>
</gene>
<keyword evidence="4" id="KW-1185">Reference proteome</keyword>
<dbReference type="InterPro" id="IPR034116">
    <property type="entry name" value="AGE_dom"/>
</dbReference>
<evidence type="ECO:0000313" key="4">
    <source>
        <dbReference type="Proteomes" id="UP000626148"/>
    </source>
</evidence>
<comment type="caution">
    <text evidence="3">The sequence shown here is derived from an EMBL/GenBank/DDBJ whole genome shotgun (WGS) entry which is preliminary data.</text>
</comment>
<dbReference type="PANTHER" id="PTHR15108">
    <property type="entry name" value="N-ACYLGLUCOSAMINE-2-EPIMERASE"/>
    <property type="match status" value="1"/>
</dbReference>
<accession>A0A918K4J1</accession>
<evidence type="ECO:0000256" key="2">
    <source>
        <dbReference type="ARBA" id="ARBA00023235"/>
    </source>
</evidence>
<dbReference type="Proteomes" id="UP000626148">
    <property type="component" value="Unassembled WGS sequence"/>
</dbReference>